<evidence type="ECO:0000313" key="2">
    <source>
        <dbReference type="EMBL" id="AEV29023.1"/>
    </source>
</evidence>
<evidence type="ECO:0008006" key="4">
    <source>
        <dbReference type="Google" id="ProtNLM"/>
    </source>
</evidence>
<dbReference type="HOGENOM" id="CLU_568477_0_0_12"/>
<dbReference type="EMBL" id="CP003155">
    <property type="protein sequence ID" value="AEV29023.1"/>
    <property type="molecule type" value="Genomic_DNA"/>
</dbReference>
<protein>
    <recommendedName>
        <fullName evidence="4">Outer membrane protein</fullName>
    </recommendedName>
</protein>
<evidence type="ECO:0000313" key="3">
    <source>
        <dbReference type="Proteomes" id="UP000005632"/>
    </source>
</evidence>
<accession>G8QSR2</accession>
<feature type="coiled-coil region" evidence="1">
    <location>
        <begin position="176"/>
        <end position="203"/>
    </location>
</feature>
<gene>
    <name evidence="2" type="ordered locus">SpiGrapes_1206</name>
</gene>
<dbReference type="Proteomes" id="UP000005632">
    <property type="component" value="Chromosome"/>
</dbReference>
<organism evidence="2 3">
    <name type="scientific">Sphaerochaeta pleomorpha (strain ATCC BAA-1885 / DSM 22778 / Grapes)</name>
    <dbReference type="NCBI Taxonomy" id="158190"/>
    <lineage>
        <taxon>Bacteria</taxon>
        <taxon>Pseudomonadati</taxon>
        <taxon>Spirochaetota</taxon>
        <taxon>Spirochaetia</taxon>
        <taxon>Spirochaetales</taxon>
        <taxon>Sphaerochaetaceae</taxon>
        <taxon>Sphaerochaeta</taxon>
    </lineage>
</organism>
<dbReference type="OrthoDB" id="369563at2"/>
<proteinExistence type="predicted"/>
<name>G8QSR2_SPHPG</name>
<dbReference type="AlphaFoldDB" id="G8QSR2"/>
<dbReference type="RefSeq" id="WP_014269872.1">
    <property type="nucleotide sequence ID" value="NC_016633.1"/>
</dbReference>
<dbReference type="KEGG" id="sgp:SpiGrapes_1206"/>
<keyword evidence="3" id="KW-1185">Reference proteome</keyword>
<sequence length="480" mass="51905">MQKNYTRALTSLLVFALGIIPLFSASLSDIVQKALASSSQIQSYQLIKSNSDLAVSISDSENQLGIEVKSGEVSTTYDNTLDGYIFGTSDASVTFTLPDEGDTSITVGTGSTQCMPSNSGYSISPYVAAGHTITYGETGDERSTLLSKQNSLLGNYTYDSNVTSFQSSLFEQVISLLTIEKSIKETEKKIADLKTEIENSLKLKTMDEKSLSYQGKMNTLESLRSSLASFQSNATLVKQQYTVLTGLVWEGVSDIPVPDLSFTPNPKGNTSVALKALAWDIAKEDLKFEQAKQTNRTLGLSGSVSVPSTNVTTANTIGSDITRVKGSIGGQFSAKTFSLGASASGSYNFDSGDFTPTLTVSGSWNNNSTSLVDKLNMQKLENQVMLAQIDYSNALTKYLYDASSLNGEIAAWNLAQALMENTVLYHTQVLQQQRTLLEKGLARLSDVEDAAFTVELDSYEANIQLLNGLVLQNKIHSLQL</sequence>
<reference evidence="2 3" key="1">
    <citation type="submission" date="2011-11" db="EMBL/GenBank/DDBJ databases">
        <title>Complete sequence of Spirochaeta sp. grapes.</title>
        <authorList>
            <consortium name="US DOE Joint Genome Institute"/>
            <person name="Lucas S."/>
            <person name="Han J."/>
            <person name="Lapidus A."/>
            <person name="Cheng J.-F."/>
            <person name="Goodwin L."/>
            <person name="Pitluck S."/>
            <person name="Peters L."/>
            <person name="Ovchinnikova G."/>
            <person name="Munk A.C."/>
            <person name="Detter J.C."/>
            <person name="Han C."/>
            <person name="Tapia R."/>
            <person name="Land M."/>
            <person name="Hauser L."/>
            <person name="Kyrpides N."/>
            <person name="Ivanova N."/>
            <person name="Pagani I."/>
            <person name="Ritalahtilisa K."/>
            <person name="Loeffler F."/>
            <person name="Woyke T."/>
        </authorList>
    </citation>
    <scope>NUCLEOTIDE SEQUENCE [LARGE SCALE GENOMIC DNA]</scope>
    <source>
        <strain evidence="3">ATCC BAA-1885 / DSM 22778 / Grapes</strain>
    </source>
</reference>
<keyword evidence="1" id="KW-0175">Coiled coil</keyword>
<evidence type="ECO:0000256" key="1">
    <source>
        <dbReference type="SAM" id="Coils"/>
    </source>
</evidence>
<dbReference type="STRING" id="158190.SpiGrapes_1206"/>